<proteinExistence type="predicted"/>
<feature type="transmembrane region" description="Helical" evidence="7">
    <location>
        <begin position="860"/>
        <end position="886"/>
    </location>
</feature>
<dbReference type="PANTHER" id="PTHR30341">
    <property type="entry name" value="SODIUM ION/PROTON ANTIPORTER NHAA-RELATED"/>
    <property type="match status" value="1"/>
</dbReference>
<dbReference type="EMBL" id="CAJNNV010025383">
    <property type="protein sequence ID" value="CAE8614218.1"/>
    <property type="molecule type" value="Genomic_DNA"/>
</dbReference>
<dbReference type="InterPro" id="IPR016152">
    <property type="entry name" value="PTrfase/Anion_transptr"/>
</dbReference>
<feature type="compositionally biased region" description="Basic and acidic residues" evidence="6">
    <location>
        <begin position="13"/>
        <end position="26"/>
    </location>
</feature>
<dbReference type="GO" id="GO:0015385">
    <property type="term" value="F:sodium:proton antiporter activity"/>
    <property type="evidence" value="ECO:0007669"/>
    <property type="project" value="TreeGrafter"/>
</dbReference>
<feature type="transmembrane region" description="Helical" evidence="7">
    <location>
        <begin position="954"/>
        <end position="976"/>
    </location>
</feature>
<keyword evidence="4 7" id="KW-1133">Transmembrane helix</keyword>
<evidence type="ECO:0000256" key="7">
    <source>
        <dbReference type="SAM" id="Phobius"/>
    </source>
</evidence>
<evidence type="ECO:0000256" key="2">
    <source>
        <dbReference type="ARBA" id="ARBA00022475"/>
    </source>
</evidence>
<gene>
    <name evidence="8" type="ORF">PGLA1383_LOCUS31951</name>
</gene>
<feature type="transmembrane region" description="Helical" evidence="7">
    <location>
        <begin position="1028"/>
        <end position="1046"/>
    </location>
</feature>
<evidence type="ECO:0000313" key="9">
    <source>
        <dbReference type="Proteomes" id="UP000654075"/>
    </source>
</evidence>
<evidence type="ECO:0000313" key="8">
    <source>
        <dbReference type="EMBL" id="CAE8614218.1"/>
    </source>
</evidence>
<keyword evidence="3 7" id="KW-0812">Transmembrane</keyword>
<keyword evidence="9" id="KW-1185">Reference proteome</keyword>
<evidence type="ECO:0000256" key="3">
    <source>
        <dbReference type="ARBA" id="ARBA00022692"/>
    </source>
</evidence>
<evidence type="ECO:0000256" key="5">
    <source>
        <dbReference type="ARBA" id="ARBA00023136"/>
    </source>
</evidence>
<reference evidence="8" key="1">
    <citation type="submission" date="2021-02" db="EMBL/GenBank/DDBJ databases">
        <authorList>
            <person name="Dougan E. K."/>
            <person name="Rhodes N."/>
            <person name="Thang M."/>
            <person name="Chan C."/>
        </authorList>
    </citation>
    <scope>NUCLEOTIDE SEQUENCE</scope>
</reference>
<dbReference type="OrthoDB" id="416108at2759"/>
<feature type="transmembrane region" description="Helical" evidence="7">
    <location>
        <begin position="710"/>
        <end position="733"/>
    </location>
</feature>
<feature type="transmembrane region" description="Helical" evidence="7">
    <location>
        <begin position="996"/>
        <end position="1016"/>
    </location>
</feature>
<dbReference type="InterPro" id="IPR023171">
    <property type="entry name" value="Na/H_antiporter_dom_sf"/>
</dbReference>
<dbReference type="Gene3D" id="1.20.1530.10">
    <property type="entry name" value="Na+/H+ antiporter like domain"/>
    <property type="match status" value="1"/>
</dbReference>
<dbReference type="InterPro" id="IPR004670">
    <property type="entry name" value="NhaA"/>
</dbReference>
<dbReference type="Gene3D" id="3.40.930.10">
    <property type="entry name" value="Mannitol-specific EII, Chain A"/>
    <property type="match status" value="1"/>
</dbReference>
<feature type="region of interest" description="Disordered" evidence="6">
    <location>
        <begin position="1135"/>
        <end position="1173"/>
    </location>
</feature>
<sequence>MSLPATIDDDLEDKLAHEKKDGDPHRPQPLQRRSGSQGECPDYTARVWEHGSHSWQQIHCFSAGLEVDLNSSSLTGSSSGASTAKVRLPSTSLRALLQLQDSLDATTILLDIAEMSSVNFSELFTSMLSSLGTALHGTACQEAQLLLDDHPYLKQYPCHGSGDHVGEAVDIFLCCLKSLEPSHAPSLLLTRLAIGENDKSYHSGHGALRFATVIVCGRASSGKAPSLGQELCRALATTFMNEEFVAQARSVPKDHPELIVQALEHYLATLTIVPTVHMAKAIMTDTEREQATGDYLLSDSLVKVMQRRITGGLSGAGKVATVDFEAPRRKVIGSSAGQAEAVPACANYFVEVDRFSGFETGWRPERRLRQGLVLDVASGEERPHLPHVSVKGLQEVKRLVSQESVAIDVAAGTAGAAIKAVVCQLSISGLPASAASEVTQALQDRADQGVKCQHYAKARKDGQCTDTMEEDCAGLVDPVNDDESCLVLTVLGAQVPADSAIFAAFVRLMEPLAGNFASGPPVKFLVVLVGPKNLAKQLAMVGDSLAALAVDEDLMLNLANARDVSAFISAFDNRLNDLVLLPHAHVHNVSPRTWNASEVPVKQSKSREGEEYKLQRVTQSDAHDSAGFNYQLEPTVADTNLSWTVSLMQKYAMPLVAGVLTAMKVFGHTVDLHFLVNDIFMCFFFGLAIKEVTEALLPGGSLYPLRRATNPLMATLGGVVGPILVYIMMIYLLDAANAFDGYTCMTTAATGGAHRRLSPKADPIPCEFEDYIQGWGVPTATDISLAWVCALIIFGAGHCAINFLLLLAIVDDALGMAIIAIFYPNPVHPVEPVWLLLVVAAIAIAFLLRKANVQYWSPYVFLAGPVAWLGLILAQVHPALALAFVVPLMPSNHAHHIHKKTGSVSFAKRKAEWLLALEGAPLHAFEHHMKLVVDFGMFFFGLANAGVKFESVGGITLAVAVALVVGKTIGIVAFALVAECLGAKLPPGLTKVDLVALASLGGIGLTVALFVSNEAFVDPQLQGQSKMGAVFSVVSAGIAWLVKIVGDKCFNPASDACIPEAPVDAEEGVQEKSDILNFEKENEDTFMEDGWLDDLAMHDIIQVLWVQRKYEKRGVKMPLDKAAKSIFARQVTPSSRIPSKSRSMTPMSVGPDLKNAWASPPSPGSRIPSKMLVPPRDDLRLTAEETDSVEVSALKFGRKVSV</sequence>
<accession>A0A813FNY9</accession>
<name>A0A813FNY9_POLGL</name>
<dbReference type="SUPFAM" id="SSF55804">
    <property type="entry name" value="Phoshotransferase/anion transport protein"/>
    <property type="match status" value="1"/>
</dbReference>
<dbReference type="GO" id="GO:0005886">
    <property type="term" value="C:plasma membrane"/>
    <property type="evidence" value="ECO:0007669"/>
    <property type="project" value="UniProtKB-SubCell"/>
</dbReference>
<comment type="caution">
    <text evidence="8">The sequence shown here is derived from an EMBL/GenBank/DDBJ whole genome shotgun (WGS) entry which is preliminary data.</text>
</comment>
<dbReference type="Proteomes" id="UP000654075">
    <property type="component" value="Unassembled WGS sequence"/>
</dbReference>
<dbReference type="GO" id="GO:0006885">
    <property type="term" value="P:regulation of pH"/>
    <property type="evidence" value="ECO:0007669"/>
    <property type="project" value="InterPro"/>
</dbReference>
<feature type="compositionally biased region" description="Polar residues" evidence="6">
    <location>
        <begin position="1135"/>
        <end position="1146"/>
    </location>
</feature>
<comment type="subcellular location">
    <subcellularLocation>
        <location evidence="1">Cell inner membrane</location>
        <topology evidence="1">Multi-pass membrane protein</topology>
    </subcellularLocation>
</comment>
<dbReference type="Pfam" id="PF06965">
    <property type="entry name" value="Na_H_antiport_1"/>
    <property type="match status" value="2"/>
</dbReference>
<keyword evidence="5 7" id="KW-0472">Membrane</keyword>
<keyword evidence="2" id="KW-1003">Cell membrane</keyword>
<dbReference type="AlphaFoldDB" id="A0A813FNY9"/>
<evidence type="ECO:0000256" key="6">
    <source>
        <dbReference type="SAM" id="MobiDB-lite"/>
    </source>
</evidence>
<evidence type="ECO:0000256" key="1">
    <source>
        <dbReference type="ARBA" id="ARBA00004429"/>
    </source>
</evidence>
<feature type="region of interest" description="Disordered" evidence="6">
    <location>
        <begin position="1"/>
        <end position="39"/>
    </location>
</feature>
<protein>
    <submittedName>
        <fullName evidence="8">Uncharacterized protein</fullName>
    </submittedName>
</protein>
<evidence type="ECO:0000256" key="4">
    <source>
        <dbReference type="ARBA" id="ARBA00022989"/>
    </source>
</evidence>
<feature type="transmembrane region" description="Helical" evidence="7">
    <location>
        <begin position="829"/>
        <end position="848"/>
    </location>
</feature>
<dbReference type="PANTHER" id="PTHR30341:SF0">
    <property type="entry name" value="NA(+)_H(+) ANTIPORTER NHAA"/>
    <property type="match status" value="1"/>
</dbReference>
<organism evidence="8 9">
    <name type="scientific">Polarella glacialis</name>
    <name type="common">Dinoflagellate</name>
    <dbReference type="NCBI Taxonomy" id="89957"/>
    <lineage>
        <taxon>Eukaryota</taxon>
        <taxon>Sar</taxon>
        <taxon>Alveolata</taxon>
        <taxon>Dinophyceae</taxon>
        <taxon>Suessiales</taxon>
        <taxon>Suessiaceae</taxon>
        <taxon>Polarella</taxon>
    </lineage>
</organism>